<keyword evidence="1" id="KW-0175">Coiled coil</keyword>
<keyword evidence="3" id="KW-0472">Membrane</keyword>
<dbReference type="Gene3D" id="1.10.287.1490">
    <property type="match status" value="1"/>
</dbReference>
<keyword evidence="3" id="KW-0812">Transmembrane</keyword>
<feature type="compositionally biased region" description="Low complexity" evidence="2">
    <location>
        <begin position="196"/>
        <end position="225"/>
    </location>
</feature>
<name>A0A1L0BNC1_9ASCO</name>
<dbReference type="Proteomes" id="UP000182259">
    <property type="component" value="Chromosome II"/>
</dbReference>
<dbReference type="SUPFAM" id="SSF161270">
    <property type="entry name" value="PspA lactotransferrin-binding region"/>
    <property type="match status" value="1"/>
</dbReference>
<reference evidence="4 5" key="1">
    <citation type="submission" date="2016-10" db="EMBL/GenBank/DDBJ databases">
        <authorList>
            <person name="de Groot N.N."/>
        </authorList>
    </citation>
    <scope>NUCLEOTIDE SEQUENCE [LARGE SCALE GENOMIC DNA]</scope>
    <source>
        <strain evidence="4 5">PYCC 4715</strain>
    </source>
</reference>
<dbReference type="EMBL" id="LT635765">
    <property type="protein sequence ID" value="SGZ51674.1"/>
    <property type="molecule type" value="Genomic_DNA"/>
</dbReference>
<feature type="transmembrane region" description="Helical" evidence="3">
    <location>
        <begin position="236"/>
        <end position="258"/>
    </location>
</feature>
<protein>
    <submittedName>
        <fullName evidence="4">CIC11C00000001342</fullName>
    </submittedName>
</protein>
<organism evidence="4 5">
    <name type="scientific">Sungouiella intermedia</name>
    <dbReference type="NCBI Taxonomy" id="45354"/>
    <lineage>
        <taxon>Eukaryota</taxon>
        <taxon>Fungi</taxon>
        <taxon>Dikarya</taxon>
        <taxon>Ascomycota</taxon>
        <taxon>Saccharomycotina</taxon>
        <taxon>Pichiomycetes</taxon>
        <taxon>Metschnikowiaceae</taxon>
        <taxon>Sungouiella</taxon>
    </lineage>
</organism>
<feature type="region of interest" description="Disordered" evidence="2">
    <location>
        <begin position="1"/>
        <end position="45"/>
    </location>
</feature>
<evidence type="ECO:0000256" key="1">
    <source>
        <dbReference type="SAM" id="Coils"/>
    </source>
</evidence>
<accession>A0A1L0BNC1</accession>
<sequence>MPSRHPETSHLMPPPPFGVSGTSGRRSRASSRANAYPETSSAPPVAPSLAKPQFLLNEILKPMTGRDVVALIFILLMLPQGVSCLVLTGYILLGSFKSLAGKVVAKYLVLSTDDVDYDVEATSVSKYRYYRSELLGDVLQLFSINSFILLVCHSTLPHSWLQYLIVLAKSIVASRLVGSYTTGSTTYVSVVAANPMSSSSSSASSTTTTTTSTMTTTTSQQQQNSKNDIKYSTSNFYNSLVGFMWVTALNSFVLDWVLRLNFPLLLSDTMRFYRNLALKGNPDVTAMKTLFTKSPFFISFNYLSSKKGSYLIDNRKLFGKSNLFGKLIIHVSINYLNLGNKSIQTLSFILREFSVVVNYAYLVLCIHVISLTISPFLQRIFIFKDFSKTLDHLLSLTPDVPYSGFKKSGLITNLSRETAQDSVVVINVDLLQLQLALQTAPHKLEVELNIAKSKFKPNSLSNANAVPSSNFKNFSLVPSTNKCTAFGGRSNQSRTIVDRKRSNSNATPSTTIMDKYFTISIQPIWSWLAAIKVLAVAPSLFCGAPTTLKNNGSKFFTEAVEPRLPLAVAHIGESKVVFEILNRTYFDVIYQDGFSVRVNDTTWLYVSLLVGQQTTENEEKVYICVQGLAPMYQYEIDFYAQSLLVGHHVINTTSSTVEPPFINQSLAISPIESLQNSLKFTIESFNNMKLCLKRAKKDENKRVSDLKKQIDMLRTKIDKVGSKHNIEGKISSKLRGLQNSVTQLEHEITDLRQQISNVDLDNGNVEEDSRSEEKQLKKEIAQLEEYISQFEVSTAKLRSNLKGALGDKESTEAKRKKLMDKLERRGDEIGKLNSEVRAMKKLLIGKFQKRQRRINDRFDVILPKVEEATESLSHELASYDA</sequence>
<evidence type="ECO:0000313" key="4">
    <source>
        <dbReference type="EMBL" id="SGZ51674.1"/>
    </source>
</evidence>
<feature type="transmembrane region" description="Helical" evidence="3">
    <location>
        <begin position="68"/>
        <end position="93"/>
    </location>
</feature>
<feature type="transmembrane region" description="Helical" evidence="3">
    <location>
        <begin position="356"/>
        <end position="377"/>
    </location>
</feature>
<gene>
    <name evidence="4" type="ORF">SAMEA4029009_CIC11G00000001342</name>
</gene>
<evidence type="ECO:0000256" key="2">
    <source>
        <dbReference type="SAM" id="MobiDB-lite"/>
    </source>
</evidence>
<proteinExistence type="predicted"/>
<feature type="region of interest" description="Disordered" evidence="2">
    <location>
        <begin position="196"/>
        <end position="226"/>
    </location>
</feature>
<evidence type="ECO:0000256" key="3">
    <source>
        <dbReference type="SAM" id="Phobius"/>
    </source>
</evidence>
<keyword evidence="3" id="KW-1133">Transmembrane helix</keyword>
<dbReference type="AlphaFoldDB" id="A0A1L0BNC1"/>
<feature type="coiled-coil region" evidence="1">
    <location>
        <begin position="696"/>
        <end position="793"/>
    </location>
</feature>
<evidence type="ECO:0000313" key="5">
    <source>
        <dbReference type="Proteomes" id="UP000182259"/>
    </source>
</evidence>